<evidence type="ECO:0000256" key="1">
    <source>
        <dbReference type="SAM" id="Phobius"/>
    </source>
</evidence>
<keyword evidence="1" id="KW-1133">Transmembrane helix</keyword>
<proteinExistence type="predicted"/>
<accession>A0ABS6FXL1</accession>
<evidence type="ECO:0000313" key="3">
    <source>
        <dbReference type="Proteomes" id="UP000779508"/>
    </source>
</evidence>
<dbReference type="Proteomes" id="UP000779508">
    <property type="component" value="Unassembled WGS sequence"/>
</dbReference>
<feature type="transmembrane region" description="Helical" evidence="1">
    <location>
        <begin position="27"/>
        <end position="47"/>
    </location>
</feature>
<keyword evidence="3" id="KW-1185">Reference proteome</keyword>
<reference evidence="2 3" key="1">
    <citation type="submission" date="2021-06" db="EMBL/GenBank/DDBJ databases">
        <authorList>
            <person name="Sun Q."/>
            <person name="Li D."/>
        </authorList>
    </citation>
    <scope>NUCLEOTIDE SEQUENCE [LARGE SCALE GENOMIC DNA]</scope>
    <source>
        <strain evidence="2 3">MSJ-5</strain>
    </source>
</reference>
<keyword evidence="1" id="KW-0472">Membrane</keyword>
<evidence type="ECO:0000313" key="2">
    <source>
        <dbReference type="EMBL" id="MBU5674964.1"/>
    </source>
</evidence>
<keyword evidence="1" id="KW-0812">Transmembrane</keyword>
<sequence length="128" mass="13496">MENIWILLSAIFGAVGAYWISISLNKGAVLGSAIITLLSGIVFPRFVPELGATLASVATSASYAGMISKKNVPKLWEMIFVGCFVGIIFILSSSVYVGLGGKLGTIGAISCFAWLGLKKVYKIGLSLF</sequence>
<gene>
    <name evidence="2" type="ORF">KQI88_00855</name>
</gene>
<comment type="caution">
    <text evidence="2">The sequence shown here is derived from an EMBL/GenBank/DDBJ whole genome shotgun (WGS) entry which is preliminary data.</text>
</comment>
<dbReference type="RefSeq" id="WP_216414477.1">
    <property type="nucleotide sequence ID" value="NZ_JAHLQK010000001.1"/>
</dbReference>
<name>A0ABS6FXL1_9FIRM</name>
<organism evidence="2 3">
    <name type="scientific">Alkaliphilus flagellatus</name>
    <dbReference type="NCBI Taxonomy" id="2841507"/>
    <lineage>
        <taxon>Bacteria</taxon>
        <taxon>Bacillati</taxon>
        <taxon>Bacillota</taxon>
        <taxon>Clostridia</taxon>
        <taxon>Peptostreptococcales</taxon>
        <taxon>Natronincolaceae</taxon>
        <taxon>Alkaliphilus</taxon>
    </lineage>
</organism>
<protein>
    <submittedName>
        <fullName evidence="2">Uncharacterized protein</fullName>
    </submittedName>
</protein>
<feature type="transmembrane region" description="Helical" evidence="1">
    <location>
        <begin position="75"/>
        <end position="97"/>
    </location>
</feature>
<dbReference type="EMBL" id="JAHLQK010000001">
    <property type="protein sequence ID" value="MBU5674964.1"/>
    <property type="molecule type" value="Genomic_DNA"/>
</dbReference>